<dbReference type="EMBL" id="JARKHS020018696">
    <property type="protein sequence ID" value="KAK8772200.1"/>
    <property type="molecule type" value="Genomic_DNA"/>
</dbReference>
<name>A0AAQ4EC22_AMBAM</name>
<sequence>MPKPPNFEEKLVAFQGFVIKKRLEKQYSLGQIGNGDQTPVYFDMPVAYTVNEKGAKQAKVRTAGYEKQCLTMMLCCMADGQKLPPFLNFERKTLPSGEVFLKNVVVRAQENGWMSGALVEDWVKTVWQCRAGALLFKQSLLVLDSYRGHLTDGVKSVLSIGGTDITAIPTGMTSQLQLLDVAINKPFQDRLRKHYYDWLMLQDHQPTPAGRIKRASHSQVVNWVAAAWEEIPSELIVRAFHKGSVSNVLDGSEDTVLWEEASDKEDSDVDKDDE</sequence>
<organism evidence="2 3">
    <name type="scientific">Amblyomma americanum</name>
    <name type="common">Lone star tick</name>
    <dbReference type="NCBI Taxonomy" id="6943"/>
    <lineage>
        <taxon>Eukaryota</taxon>
        <taxon>Metazoa</taxon>
        <taxon>Ecdysozoa</taxon>
        <taxon>Arthropoda</taxon>
        <taxon>Chelicerata</taxon>
        <taxon>Arachnida</taxon>
        <taxon>Acari</taxon>
        <taxon>Parasitiformes</taxon>
        <taxon>Ixodida</taxon>
        <taxon>Ixodoidea</taxon>
        <taxon>Ixodidae</taxon>
        <taxon>Amblyomminae</taxon>
        <taxon>Amblyomma</taxon>
    </lineage>
</organism>
<gene>
    <name evidence="2" type="ORF">V5799_024557</name>
</gene>
<dbReference type="AlphaFoldDB" id="A0AAQ4EC22"/>
<evidence type="ECO:0000313" key="2">
    <source>
        <dbReference type="EMBL" id="KAK8772200.1"/>
    </source>
</evidence>
<accession>A0AAQ4EC22</accession>
<dbReference type="GO" id="GO:0005634">
    <property type="term" value="C:nucleus"/>
    <property type="evidence" value="ECO:0007669"/>
    <property type="project" value="TreeGrafter"/>
</dbReference>
<dbReference type="InterPro" id="IPR004875">
    <property type="entry name" value="DDE_SF_endonuclease_dom"/>
</dbReference>
<comment type="caution">
    <text evidence="2">The sequence shown here is derived from an EMBL/GenBank/DDBJ whole genome shotgun (WGS) entry which is preliminary data.</text>
</comment>
<evidence type="ECO:0000313" key="3">
    <source>
        <dbReference type="Proteomes" id="UP001321473"/>
    </source>
</evidence>
<dbReference type="PANTHER" id="PTHR19303">
    <property type="entry name" value="TRANSPOSON"/>
    <property type="match status" value="1"/>
</dbReference>
<dbReference type="Pfam" id="PF03184">
    <property type="entry name" value="DDE_1"/>
    <property type="match status" value="1"/>
</dbReference>
<evidence type="ECO:0000259" key="1">
    <source>
        <dbReference type="Pfam" id="PF03184"/>
    </source>
</evidence>
<dbReference type="PANTHER" id="PTHR19303:SF74">
    <property type="entry name" value="POGO TRANSPOSABLE ELEMENT WITH KRAB DOMAIN"/>
    <property type="match status" value="1"/>
</dbReference>
<dbReference type="Proteomes" id="UP001321473">
    <property type="component" value="Unassembled WGS sequence"/>
</dbReference>
<keyword evidence="3" id="KW-1185">Reference proteome</keyword>
<protein>
    <recommendedName>
        <fullName evidence="1">DDE-1 domain-containing protein</fullName>
    </recommendedName>
</protein>
<reference evidence="2 3" key="1">
    <citation type="journal article" date="2023" name="Arcadia Sci">
        <title>De novo assembly of a long-read Amblyomma americanum tick genome.</title>
        <authorList>
            <person name="Chou S."/>
            <person name="Poskanzer K.E."/>
            <person name="Rollins M."/>
            <person name="Thuy-Boun P.S."/>
        </authorList>
    </citation>
    <scope>NUCLEOTIDE SEQUENCE [LARGE SCALE GENOMIC DNA]</scope>
    <source>
        <strain evidence="2">F_SG_1</strain>
        <tissue evidence="2">Salivary glands</tissue>
    </source>
</reference>
<proteinExistence type="predicted"/>
<dbReference type="GO" id="GO:0003677">
    <property type="term" value="F:DNA binding"/>
    <property type="evidence" value="ECO:0007669"/>
    <property type="project" value="TreeGrafter"/>
</dbReference>
<dbReference type="InterPro" id="IPR050863">
    <property type="entry name" value="CenT-Element_Derived"/>
</dbReference>
<feature type="domain" description="DDE-1" evidence="1">
    <location>
        <begin position="68"/>
        <end position="240"/>
    </location>
</feature>